<evidence type="ECO:0000313" key="1">
    <source>
        <dbReference type="EMBL" id="MEA5456912.1"/>
    </source>
</evidence>
<reference evidence="1 2" key="1">
    <citation type="submission" date="2023-12" db="EMBL/GenBank/DDBJ databases">
        <title>Sinomonas terricola sp. nov, isolated from litchi orchard soil in Guangdong, PR China.</title>
        <authorList>
            <person name="Jiaxin W."/>
            <person name="Yang Z."/>
            <person name="Honghui Z."/>
        </authorList>
    </citation>
    <scope>NUCLEOTIDE SEQUENCE [LARGE SCALE GENOMIC DNA]</scope>
    <source>
        <strain evidence="1 2">JGH33</strain>
    </source>
</reference>
<organism evidence="1 2">
    <name type="scientific">Sinomonas terricola</name>
    <dbReference type="NCBI Taxonomy" id="3110330"/>
    <lineage>
        <taxon>Bacteria</taxon>
        <taxon>Bacillati</taxon>
        <taxon>Actinomycetota</taxon>
        <taxon>Actinomycetes</taxon>
        <taxon>Micrococcales</taxon>
        <taxon>Micrococcaceae</taxon>
        <taxon>Sinomonas</taxon>
    </lineage>
</organism>
<comment type="caution">
    <text evidence="1">The sequence shown here is derived from an EMBL/GenBank/DDBJ whole genome shotgun (WGS) entry which is preliminary data.</text>
</comment>
<evidence type="ECO:0000313" key="2">
    <source>
        <dbReference type="Proteomes" id="UP001304769"/>
    </source>
</evidence>
<keyword evidence="2" id="KW-1185">Reference proteome</keyword>
<protein>
    <submittedName>
        <fullName evidence="1">Uncharacterized protein</fullName>
    </submittedName>
</protein>
<gene>
    <name evidence="1" type="ORF">SPF06_19490</name>
</gene>
<proteinExistence type="predicted"/>
<dbReference type="RefSeq" id="WP_323280823.1">
    <property type="nucleotide sequence ID" value="NZ_JAYGGQ010000019.1"/>
</dbReference>
<name>A0ABU5TBK6_9MICC</name>
<accession>A0ABU5TBK6</accession>
<dbReference type="EMBL" id="JAYGGQ010000019">
    <property type="protein sequence ID" value="MEA5456912.1"/>
    <property type="molecule type" value="Genomic_DNA"/>
</dbReference>
<sequence length="116" mass="12440">MTWRSVPSAGSQEQFDVLGGWAAQQGRVVGTPARCGEERTFQVAAEYAGIAGDELGDFGQARHKEIRRRRDERDHGAGGPVGLVEVESLSDRLGPVVEGCPCASVAVDVDESWGER</sequence>
<dbReference type="Proteomes" id="UP001304769">
    <property type="component" value="Unassembled WGS sequence"/>
</dbReference>